<organism evidence="1 4">
    <name type="scientific">Miscanthus lutarioriparius</name>
    <dbReference type="NCBI Taxonomy" id="422564"/>
    <lineage>
        <taxon>Eukaryota</taxon>
        <taxon>Viridiplantae</taxon>
        <taxon>Streptophyta</taxon>
        <taxon>Embryophyta</taxon>
        <taxon>Tracheophyta</taxon>
        <taxon>Spermatophyta</taxon>
        <taxon>Magnoliopsida</taxon>
        <taxon>Liliopsida</taxon>
        <taxon>Poales</taxon>
        <taxon>Poaceae</taxon>
        <taxon>PACMAD clade</taxon>
        <taxon>Panicoideae</taxon>
        <taxon>Andropogonodae</taxon>
        <taxon>Andropogoneae</taxon>
        <taxon>Saccharinae</taxon>
        <taxon>Miscanthus</taxon>
    </lineage>
</organism>
<dbReference type="EMBL" id="CAJGYO010000015">
    <property type="protein sequence ID" value="CAD6269601.1"/>
    <property type="molecule type" value="Genomic_DNA"/>
</dbReference>
<name>A0A811RIF2_9POAL</name>
<evidence type="ECO:0000313" key="1">
    <source>
        <dbReference type="EMBL" id="CAD6269600.1"/>
    </source>
</evidence>
<dbReference type="EMBL" id="CAJGYO010000015">
    <property type="protein sequence ID" value="CAD6269600.1"/>
    <property type="molecule type" value="Genomic_DNA"/>
</dbReference>
<dbReference type="AlphaFoldDB" id="A0A811RIF2"/>
<sequence>MEDQGVWEIMEPSEQGATAVAAAAAKDRKAKAHLLQCLPDDLLRQVARKKTCKEVWDSLKARFVEADRVKEARLQTLKSEFDAVRMKEEESLDQYVGRLTAMSVKYSNLGGTLDDVALVKKLFYTVPERFIIVIIGIEQFYVLKKLSFEEAVGRLKAFEEHTKRGGGGVRGKLLLTQSEWEARQKKSVGEGSGGRTVEDAVREEVVAGTAGKLMRRRRAWESVTRVT</sequence>
<comment type="caution">
    <text evidence="1">The sequence shown here is derived from an EMBL/GenBank/DDBJ whole genome shotgun (WGS) entry which is preliminary data.</text>
</comment>
<dbReference type="PANTHER" id="PTHR35317">
    <property type="entry name" value="OS04G0629600 PROTEIN"/>
    <property type="match status" value="1"/>
</dbReference>
<evidence type="ECO:0000313" key="4">
    <source>
        <dbReference type="Proteomes" id="UP000604825"/>
    </source>
</evidence>
<reference evidence="1" key="1">
    <citation type="submission" date="2020-10" db="EMBL/GenBank/DDBJ databases">
        <authorList>
            <person name="Han B."/>
            <person name="Lu T."/>
            <person name="Zhao Q."/>
            <person name="Huang X."/>
            <person name="Zhao Y."/>
        </authorList>
    </citation>
    <scope>NUCLEOTIDE SEQUENCE</scope>
</reference>
<dbReference type="OrthoDB" id="695500at2759"/>
<dbReference type="Proteomes" id="UP000604825">
    <property type="component" value="Unassembled WGS sequence"/>
</dbReference>
<dbReference type="PANTHER" id="PTHR35317:SF38">
    <property type="entry name" value="RNA-DIRECTED DNA POLYMERASE"/>
    <property type="match status" value="1"/>
</dbReference>
<protein>
    <submittedName>
        <fullName evidence="1">Uncharacterized protein</fullName>
    </submittedName>
</protein>
<evidence type="ECO:0000313" key="3">
    <source>
        <dbReference type="EMBL" id="CAD6269602.1"/>
    </source>
</evidence>
<accession>A0A811RIF2</accession>
<gene>
    <name evidence="1" type="ORF">NCGR_LOCUS52904</name>
    <name evidence="2" type="ORF">NCGR_LOCUS52905</name>
    <name evidence="3" type="ORF">NCGR_LOCUS52906</name>
</gene>
<dbReference type="Pfam" id="PF14223">
    <property type="entry name" value="Retrotran_gag_2"/>
    <property type="match status" value="1"/>
</dbReference>
<dbReference type="EMBL" id="CAJGYO010000015">
    <property type="protein sequence ID" value="CAD6269602.1"/>
    <property type="molecule type" value="Genomic_DNA"/>
</dbReference>
<evidence type="ECO:0000313" key="2">
    <source>
        <dbReference type="EMBL" id="CAD6269601.1"/>
    </source>
</evidence>
<keyword evidence="4" id="KW-1185">Reference proteome</keyword>
<proteinExistence type="predicted"/>